<dbReference type="EMBL" id="KB201304">
    <property type="protein sequence ID" value="ESO97976.1"/>
    <property type="molecule type" value="Genomic_DNA"/>
</dbReference>
<evidence type="ECO:0000313" key="1">
    <source>
        <dbReference type="EMBL" id="ESO97976.1"/>
    </source>
</evidence>
<accession>V4AWR6</accession>
<evidence type="ECO:0000313" key="2">
    <source>
        <dbReference type="Proteomes" id="UP000030746"/>
    </source>
</evidence>
<protein>
    <recommendedName>
        <fullName evidence="3">DNA-directed DNA polymerase</fullName>
    </recommendedName>
</protein>
<organism evidence="1 2">
    <name type="scientific">Lottia gigantea</name>
    <name type="common">Giant owl limpet</name>
    <dbReference type="NCBI Taxonomy" id="225164"/>
    <lineage>
        <taxon>Eukaryota</taxon>
        <taxon>Metazoa</taxon>
        <taxon>Spiralia</taxon>
        <taxon>Lophotrochozoa</taxon>
        <taxon>Mollusca</taxon>
        <taxon>Gastropoda</taxon>
        <taxon>Patellogastropoda</taxon>
        <taxon>Lottioidea</taxon>
        <taxon>Lottiidae</taxon>
        <taxon>Lottia</taxon>
    </lineage>
</organism>
<dbReference type="RefSeq" id="XP_009051813.1">
    <property type="nucleotide sequence ID" value="XM_009053565.1"/>
</dbReference>
<name>V4AWR6_LOTGI</name>
<dbReference type="CTD" id="20235861"/>
<dbReference type="AlphaFoldDB" id="V4AWR6"/>
<dbReference type="KEGG" id="lgi:LOTGIDRAFT_153086"/>
<keyword evidence="2" id="KW-1185">Reference proteome</keyword>
<dbReference type="Proteomes" id="UP000030746">
    <property type="component" value="Unassembled WGS sequence"/>
</dbReference>
<dbReference type="HOGENOM" id="CLU_010254_0_1_1"/>
<proteinExistence type="predicted"/>
<dbReference type="GeneID" id="20235861"/>
<gene>
    <name evidence="1" type="ORF">LOTGIDRAFT_153086</name>
</gene>
<evidence type="ECO:0008006" key="3">
    <source>
        <dbReference type="Google" id="ProtNLM"/>
    </source>
</evidence>
<sequence>MNKIELDETLIENALFSDVIKAMSDKFKTFKGQIKIDGEIVEEGNHRQYMSLLGFNAKTFHNIFSNMDKKSDASDWYFTGKIILMKDNFQEIKRSRVGRGGTDLLKKINEYEGENCYISTDGHCFIKCVNRVLNKDLTCKFQEYINGFSKANRKGVMTCARMNEFNKKFNTSFQIYNPKNRHFHPRDVHDELDWVLYLHNSHFCLIRRSQKSLGIQEIEDNYEQVWKTCRDDNAVTQVSPLKLNVLSSMSDDALFAWDCETYSEKDTRRAIPYACTSINLEKVRKMLNRINNLFPDLKPSDPLPEEFYDKLMNVVEIFVGILSFPLSNPYTDEDLQKKWKRQKEIKGNYLQHINFTCSYQHESSSLAAWGNSSNLPANLRKIADVDIAKYTRDNWEELRHEWEPYAKRDTLCLGACLIKYNQVTKEVVNQNMSNNITAPSLSLNGWYYLYHYDKEMVEEEWYETTRMVAKHTEKENIEKVYSHTNPFIRNFIRRSIKGGRVSANRKSFETNKMDEICNVLKEYTELESNNIIDLFKEYSASTKDKTKVHSRLKKIECTKLMAFDANGLYASAMSDLDSEYPRAESGRPFLPEEEKEFVKLFNKQKFRPRTAILTVWFDNPKNMFFQPIPAKDKITFTNKEGKKETGNKIRFRNGFCHDVLTSVDIQEIVKAGGRIIRILDGIVYEENFVFCIKMEMTRIDGGKTDGELYYKLDNIKESEIHLQCT</sequence>
<reference evidence="1 2" key="1">
    <citation type="journal article" date="2013" name="Nature">
        <title>Insights into bilaterian evolution from three spiralian genomes.</title>
        <authorList>
            <person name="Simakov O."/>
            <person name="Marletaz F."/>
            <person name="Cho S.J."/>
            <person name="Edsinger-Gonzales E."/>
            <person name="Havlak P."/>
            <person name="Hellsten U."/>
            <person name="Kuo D.H."/>
            <person name="Larsson T."/>
            <person name="Lv J."/>
            <person name="Arendt D."/>
            <person name="Savage R."/>
            <person name="Osoegawa K."/>
            <person name="de Jong P."/>
            <person name="Grimwood J."/>
            <person name="Chapman J.A."/>
            <person name="Shapiro H."/>
            <person name="Aerts A."/>
            <person name="Otillar R.P."/>
            <person name="Terry A.Y."/>
            <person name="Boore J.L."/>
            <person name="Grigoriev I.V."/>
            <person name="Lindberg D.R."/>
            <person name="Seaver E.C."/>
            <person name="Weisblat D.A."/>
            <person name="Putnam N.H."/>
            <person name="Rokhsar D.S."/>
        </authorList>
    </citation>
    <scope>NUCLEOTIDE SEQUENCE [LARGE SCALE GENOMIC DNA]</scope>
</reference>